<feature type="region of interest" description="Disordered" evidence="2">
    <location>
        <begin position="228"/>
        <end position="276"/>
    </location>
</feature>
<dbReference type="OrthoDB" id="10328164at2759"/>
<protein>
    <recommendedName>
        <fullName evidence="6">Transmembrane protein</fullName>
    </recommendedName>
</protein>
<feature type="chain" id="PRO_5001808577" description="Transmembrane protein" evidence="3">
    <location>
        <begin position="26"/>
        <end position="276"/>
    </location>
</feature>
<feature type="coiled-coil region" evidence="1">
    <location>
        <begin position="58"/>
        <end position="85"/>
    </location>
</feature>
<reference evidence="4 5" key="1">
    <citation type="submission" date="2014-02" db="EMBL/GenBank/DDBJ databases">
        <authorList>
            <person name="Sibley D."/>
            <person name="Venepally P."/>
            <person name="Karamycheva S."/>
            <person name="Hadjithomas M."/>
            <person name="Khan A."/>
            <person name="Brunk B."/>
            <person name="Roos D."/>
            <person name="Caler E."/>
            <person name="Lorenzi H."/>
        </authorList>
    </citation>
    <scope>NUCLEOTIDE SEQUENCE [LARGE SCALE GENOMIC DNA]</scope>
    <source>
        <strain evidence="4 5">GAB2-2007-GAL-DOM2</strain>
    </source>
</reference>
<name>A0A086JWV6_TOXGO</name>
<evidence type="ECO:0000256" key="1">
    <source>
        <dbReference type="SAM" id="Coils"/>
    </source>
</evidence>
<dbReference type="AlphaFoldDB" id="A0A086JWV6"/>
<feature type="compositionally biased region" description="Basic residues" evidence="2">
    <location>
        <begin position="262"/>
        <end position="276"/>
    </location>
</feature>
<proteinExistence type="predicted"/>
<feature type="signal peptide" evidence="3">
    <location>
        <begin position="1"/>
        <end position="25"/>
    </location>
</feature>
<keyword evidence="3" id="KW-0732">Signal</keyword>
<dbReference type="SMR" id="A0A086JWV6"/>
<dbReference type="EMBL" id="AHZU02001075">
    <property type="protein sequence ID" value="KFG36624.1"/>
    <property type="molecule type" value="Genomic_DNA"/>
</dbReference>
<evidence type="ECO:0000256" key="2">
    <source>
        <dbReference type="SAM" id="MobiDB-lite"/>
    </source>
</evidence>
<dbReference type="Proteomes" id="UP000028837">
    <property type="component" value="Unassembled WGS sequence"/>
</dbReference>
<evidence type="ECO:0000313" key="4">
    <source>
        <dbReference type="EMBL" id="KFG36624.1"/>
    </source>
</evidence>
<sequence>MKTTIFLIDFLGVLSFWLLFVAGQGAETGRTDYVPPVPLEEAKPVTNAADGAGCCAVASDASKTQAEAEKELAKTLKNLVETRDSANTVRIKNAIAKLVTQQQAERLVSKAVEAKAKKDAEVAEAEVQALEKELAALCEAHTKSEQKAAQLDEQLLKTKEVAIEKAHKLSKSVEAELDFVKREVQQIQSALPKFRTQDAEAERKVHQATADIQLDGVAAAVKEVEAPSQVETAQLQTERAVAEEQTAETDTQGSGKSSFISVHKRKHRKHAGKLTP</sequence>
<keyword evidence="1" id="KW-0175">Coiled coil</keyword>
<feature type="coiled-coil region" evidence="1">
    <location>
        <begin position="113"/>
        <end position="190"/>
    </location>
</feature>
<comment type="caution">
    <text evidence="4">The sequence shown here is derived from an EMBL/GenBank/DDBJ whole genome shotgun (WGS) entry which is preliminary data.</text>
</comment>
<evidence type="ECO:0008006" key="6">
    <source>
        <dbReference type="Google" id="ProtNLM"/>
    </source>
</evidence>
<feature type="compositionally biased region" description="Polar residues" evidence="2">
    <location>
        <begin position="248"/>
        <end position="260"/>
    </location>
</feature>
<accession>A0A086JWV6</accession>
<dbReference type="VEuPathDB" id="ToxoDB:TGDOM2_316290"/>
<gene>
    <name evidence="4" type="ORF">TGDOM2_316290</name>
</gene>
<organism evidence="4 5">
    <name type="scientific">Toxoplasma gondii GAB2-2007-GAL-DOM2</name>
    <dbReference type="NCBI Taxonomy" id="1130820"/>
    <lineage>
        <taxon>Eukaryota</taxon>
        <taxon>Sar</taxon>
        <taxon>Alveolata</taxon>
        <taxon>Apicomplexa</taxon>
        <taxon>Conoidasida</taxon>
        <taxon>Coccidia</taxon>
        <taxon>Eucoccidiorida</taxon>
        <taxon>Eimeriorina</taxon>
        <taxon>Sarcocystidae</taxon>
        <taxon>Toxoplasma</taxon>
    </lineage>
</organism>
<evidence type="ECO:0000256" key="3">
    <source>
        <dbReference type="SAM" id="SignalP"/>
    </source>
</evidence>
<evidence type="ECO:0000313" key="5">
    <source>
        <dbReference type="Proteomes" id="UP000028837"/>
    </source>
</evidence>